<proteinExistence type="predicted"/>
<organism evidence="3 4">
    <name type="scientific">Crateriforma conspicua</name>
    <dbReference type="NCBI Taxonomy" id="2527996"/>
    <lineage>
        <taxon>Bacteria</taxon>
        <taxon>Pseudomonadati</taxon>
        <taxon>Planctomycetota</taxon>
        <taxon>Planctomycetia</taxon>
        <taxon>Planctomycetales</taxon>
        <taxon>Planctomycetaceae</taxon>
        <taxon>Crateriforma</taxon>
    </lineage>
</organism>
<dbReference type="OrthoDB" id="243830at2"/>
<accession>A0A5C6FWW4</accession>
<dbReference type="Pfam" id="PF13181">
    <property type="entry name" value="TPR_8"/>
    <property type="match status" value="1"/>
</dbReference>
<keyword evidence="2" id="KW-1133">Transmembrane helix</keyword>
<dbReference type="PANTHER" id="PTHR12558">
    <property type="entry name" value="CELL DIVISION CYCLE 16,23,27"/>
    <property type="match status" value="1"/>
</dbReference>
<keyword evidence="2" id="KW-0472">Membrane</keyword>
<dbReference type="PANTHER" id="PTHR12558:SF33">
    <property type="entry name" value="BLL7664 PROTEIN"/>
    <property type="match status" value="1"/>
</dbReference>
<protein>
    <submittedName>
        <fullName evidence="3">Cellulose synthase subunit BcsC</fullName>
    </submittedName>
</protein>
<dbReference type="SMART" id="SM00028">
    <property type="entry name" value="TPR"/>
    <property type="match status" value="2"/>
</dbReference>
<evidence type="ECO:0000256" key="1">
    <source>
        <dbReference type="SAM" id="MobiDB-lite"/>
    </source>
</evidence>
<comment type="caution">
    <text evidence="3">The sequence shown here is derived from an EMBL/GenBank/DDBJ whole genome shotgun (WGS) entry which is preliminary data.</text>
</comment>
<feature type="transmembrane region" description="Helical" evidence="2">
    <location>
        <begin position="32"/>
        <end position="50"/>
    </location>
</feature>
<dbReference type="Proteomes" id="UP000316476">
    <property type="component" value="Unassembled WGS sequence"/>
</dbReference>
<keyword evidence="2" id="KW-0812">Transmembrane</keyword>
<dbReference type="Gene3D" id="1.25.40.10">
    <property type="entry name" value="Tetratricopeptide repeat domain"/>
    <property type="match status" value="2"/>
</dbReference>
<gene>
    <name evidence="3" type="ORF">V7x_30610</name>
</gene>
<name>A0A5C6FWW4_9PLAN</name>
<feature type="region of interest" description="Disordered" evidence="1">
    <location>
        <begin position="485"/>
        <end position="512"/>
    </location>
</feature>
<evidence type="ECO:0000256" key="2">
    <source>
        <dbReference type="SAM" id="Phobius"/>
    </source>
</evidence>
<dbReference type="RefSeq" id="WP_146413892.1">
    <property type="nucleotide sequence ID" value="NZ_SJPZ01000001.1"/>
</dbReference>
<evidence type="ECO:0000313" key="3">
    <source>
        <dbReference type="EMBL" id="TWU67487.1"/>
    </source>
</evidence>
<dbReference type="InterPro" id="IPR019734">
    <property type="entry name" value="TPR_rpt"/>
</dbReference>
<dbReference type="EMBL" id="SJPZ01000001">
    <property type="protein sequence ID" value="TWU67487.1"/>
    <property type="molecule type" value="Genomic_DNA"/>
</dbReference>
<dbReference type="AlphaFoldDB" id="A0A5C6FWW4"/>
<dbReference type="InterPro" id="IPR011990">
    <property type="entry name" value="TPR-like_helical_dom_sf"/>
</dbReference>
<evidence type="ECO:0000313" key="4">
    <source>
        <dbReference type="Proteomes" id="UP000316476"/>
    </source>
</evidence>
<dbReference type="SUPFAM" id="SSF48452">
    <property type="entry name" value="TPR-like"/>
    <property type="match status" value="2"/>
</dbReference>
<reference evidence="3 4" key="1">
    <citation type="submission" date="2019-02" db="EMBL/GenBank/DDBJ databases">
        <title>Deep-cultivation of Planctomycetes and their phenomic and genomic characterization uncovers novel biology.</title>
        <authorList>
            <person name="Wiegand S."/>
            <person name="Jogler M."/>
            <person name="Boedeker C."/>
            <person name="Pinto D."/>
            <person name="Vollmers J."/>
            <person name="Rivas-Marin E."/>
            <person name="Kohn T."/>
            <person name="Peeters S.H."/>
            <person name="Heuer A."/>
            <person name="Rast P."/>
            <person name="Oberbeckmann S."/>
            <person name="Bunk B."/>
            <person name="Jeske O."/>
            <person name="Meyerdierks A."/>
            <person name="Storesund J.E."/>
            <person name="Kallscheuer N."/>
            <person name="Luecker S."/>
            <person name="Lage O.M."/>
            <person name="Pohl T."/>
            <person name="Merkel B.J."/>
            <person name="Hornburger P."/>
            <person name="Mueller R.-W."/>
            <person name="Bruemmer F."/>
            <person name="Labrenz M."/>
            <person name="Spormann A.M."/>
            <person name="Op Den Camp H."/>
            <person name="Overmann J."/>
            <person name="Amann R."/>
            <person name="Jetten M.S.M."/>
            <person name="Mascher T."/>
            <person name="Medema M.H."/>
            <person name="Devos D.P."/>
            <person name="Kaster A.-K."/>
            <person name="Ovreas L."/>
            <person name="Rohde M."/>
            <person name="Galperin M.Y."/>
            <person name="Jogler C."/>
        </authorList>
    </citation>
    <scope>NUCLEOTIDE SEQUENCE [LARGE SCALE GENOMIC DNA]</scope>
    <source>
        <strain evidence="3 4">V7</strain>
    </source>
</reference>
<sequence length="512" mass="57780">MKYLNPVNWFRWIGQFISAYLYSIPWKEAPRAIPAIILILALVVIAGVAFTDDSNWRSSLIARQLADASEQDDYETMELVLRRQLRAEPNDNDLNFRLALVLHEQERDDEAKSIMTQLATQKRFEQAARWLVAEDFVGKSWGNLDDDQKEMFGYLLKLVNEKTPDDVNFKQLYADYLIASDRMKDAAVLLEQLSTAFPMRGLQAAAIYRRLGDEQKADELGRHTLKHVSGMLDDDPTNTVLALAVAQTQLFDKQYMPAIQTIKRAVDRAKTDQERQRARSAMGEAIVAWIMHLKETATDSPESQADLMRKLSVAVRFAPDNPRVLTLVADMVLSTAQSDNPEVQKLQRTLVEGSSPGVSHFILGTGALMRGNRESAMKHLKIAAELLPQSAAILNNLAVAMTTRDDAELEDALELIERAIEQTQPKTTPHFYETRGQILYRLERYDEAIPDLLRALAVDSLKLNAHKALAVCYEKIGMEETAQGHRDQIEAMESESESDQDGDDENEFDLGL</sequence>
<feature type="compositionally biased region" description="Acidic residues" evidence="1">
    <location>
        <begin position="490"/>
        <end position="512"/>
    </location>
</feature>